<dbReference type="InterPro" id="IPR041569">
    <property type="entry name" value="AAA_lid_3"/>
</dbReference>
<evidence type="ECO:0000256" key="3">
    <source>
        <dbReference type="ARBA" id="ARBA00023054"/>
    </source>
</evidence>
<dbReference type="Proteomes" id="UP001304340">
    <property type="component" value="Chromosome"/>
</dbReference>
<dbReference type="SMART" id="SM00382">
    <property type="entry name" value="AAA"/>
    <property type="match status" value="1"/>
</dbReference>
<evidence type="ECO:0000259" key="6">
    <source>
        <dbReference type="SMART" id="SM00382"/>
    </source>
</evidence>
<feature type="domain" description="AAA+ ATPase" evidence="6">
    <location>
        <begin position="225"/>
        <end position="364"/>
    </location>
</feature>
<dbReference type="SUPFAM" id="SSF52540">
    <property type="entry name" value="P-loop containing nucleoside triphosphate hydrolases"/>
    <property type="match status" value="1"/>
</dbReference>
<evidence type="ECO:0000256" key="1">
    <source>
        <dbReference type="ARBA" id="ARBA00022741"/>
    </source>
</evidence>
<dbReference type="InterPro" id="IPR003959">
    <property type="entry name" value="ATPase_AAA_core"/>
</dbReference>
<dbReference type="Gene3D" id="1.10.8.60">
    <property type="match status" value="1"/>
</dbReference>
<dbReference type="InterPro" id="IPR003593">
    <property type="entry name" value="AAA+_ATPase"/>
</dbReference>
<dbReference type="RefSeq" id="WP_319159008.1">
    <property type="nucleotide sequence ID" value="NZ_CP138359.1"/>
</dbReference>
<accession>A0AAF0Z9I1</accession>
<keyword evidence="1 4" id="KW-0547">Nucleotide-binding</keyword>
<dbReference type="SUPFAM" id="SSF48452">
    <property type="entry name" value="TPR-like"/>
    <property type="match status" value="1"/>
</dbReference>
<dbReference type="Gene3D" id="1.25.40.10">
    <property type="entry name" value="Tetratricopeptide repeat domain"/>
    <property type="match status" value="1"/>
</dbReference>
<dbReference type="InterPro" id="IPR050168">
    <property type="entry name" value="AAA_ATPase_domain"/>
</dbReference>
<dbReference type="AlphaFoldDB" id="A0AAF0Z9I1"/>
<dbReference type="KEGG" id="sbil:SANBI_000722"/>
<name>A0AAF0Z9I1_9MICO</name>
<proteinExistence type="inferred from homology"/>
<dbReference type="PANTHER" id="PTHR23077:SF171">
    <property type="entry name" value="NUCLEAR VALOSIN-CONTAINING PROTEIN-LIKE"/>
    <property type="match status" value="1"/>
</dbReference>
<keyword evidence="3" id="KW-0175">Coiled coil</keyword>
<keyword evidence="2 4" id="KW-0067">ATP-binding</keyword>
<keyword evidence="8" id="KW-1185">Reference proteome</keyword>
<reference evidence="8" key="1">
    <citation type="submission" date="2023-11" db="EMBL/GenBank/DDBJ databases">
        <authorList>
            <person name="Helweg L.P."/>
            <person name="Kiel A."/>
            <person name="Hitz F."/>
            <person name="Ruckert-Reed C."/>
            <person name="Busche T."/>
            <person name="Kaltschmidt B."/>
            <person name="Kaltschmidt C."/>
        </authorList>
    </citation>
    <scope>NUCLEOTIDE SEQUENCE [LARGE SCALE GENOMIC DNA]</scope>
    <source>
        <strain evidence="8">4.1</strain>
    </source>
</reference>
<dbReference type="Pfam" id="PF17862">
    <property type="entry name" value="AAA_lid_3"/>
    <property type="match status" value="1"/>
</dbReference>
<dbReference type="InterPro" id="IPR027417">
    <property type="entry name" value="P-loop_NTPase"/>
</dbReference>
<evidence type="ECO:0000256" key="4">
    <source>
        <dbReference type="RuleBase" id="RU003651"/>
    </source>
</evidence>
<gene>
    <name evidence="7" type="ORF">SANBI_000722</name>
</gene>
<sequence>MADPLFESLFAALEANPTSTPLRLQVARLLLDRGRLEEATTQAATALAHSPGDTDALALLTEATTAMRAAGARGGALGTSSPSEADHSESAVDVPDGSSAYTRPPVPGTAAAHPVRVADDTSAPDAPRPSLDFDWNRAESEVGESSVPPPFVDATPPTSTPPTSTPRALPVEPGAEEPAALLDVDERRVTLDDVGGLETVKRRLRESFLEPMRHPELAKAFGKTLRGGLVLYGPPGCGKTYMARAIAGELGARFLTVNLTDILAPHFGQTERNLHALFERARSLTPAVLFLDEIDAIGAKRSSIGAGWSGMRAMVDQLLMELDSMEADNDGLFVLAATNSPWDVDPALLRPGRFDRMLLVLPPDEPARDAILRMHLERRPVAGIDVAELVRSTAGFSGADLEHLVASAAEQAMMLSIRSGEVQPITMTELRHVLGEVRPSTGAWLASAKNVVAFANTDGRYDDLAEHLAERKRR</sequence>
<dbReference type="InterPro" id="IPR011990">
    <property type="entry name" value="TPR-like_helical_dom_sf"/>
</dbReference>
<protein>
    <submittedName>
        <fullName evidence="7">ATP-binding protein</fullName>
    </submittedName>
</protein>
<dbReference type="Gene3D" id="3.40.50.300">
    <property type="entry name" value="P-loop containing nucleotide triphosphate hydrolases"/>
    <property type="match status" value="1"/>
</dbReference>
<evidence type="ECO:0000256" key="2">
    <source>
        <dbReference type="ARBA" id="ARBA00022840"/>
    </source>
</evidence>
<dbReference type="Pfam" id="PF00004">
    <property type="entry name" value="AAA"/>
    <property type="match status" value="1"/>
</dbReference>
<dbReference type="PANTHER" id="PTHR23077">
    <property type="entry name" value="AAA-FAMILY ATPASE"/>
    <property type="match status" value="1"/>
</dbReference>
<evidence type="ECO:0000313" key="7">
    <source>
        <dbReference type="EMBL" id="WPF83076.1"/>
    </source>
</evidence>
<dbReference type="PROSITE" id="PS00674">
    <property type="entry name" value="AAA"/>
    <property type="match status" value="1"/>
</dbReference>
<dbReference type="Pfam" id="PF14559">
    <property type="entry name" value="TPR_19"/>
    <property type="match status" value="1"/>
</dbReference>
<dbReference type="GO" id="GO:0016887">
    <property type="term" value="F:ATP hydrolysis activity"/>
    <property type="evidence" value="ECO:0007669"/>
    <property type="project" value="InterPro"/>
</dbReference>
<feature type="region of interest" description="Disordered" evidence="5">
    <location>
        <begin position="71"/>
        <end position="172"/>
    </location>
</feature>
<evidence type="ECO:0000256" key="5">
    <source>
        <dbReference type="SAM" id="MobiDB-lite"/>
    </source>
</evidence>
<dbReference type="EMBL" id="CP138359">
    <property type="protein sequence ID" value="WPF83076.1"/>
    <property type="molecule type" value="Genomic_DNA"/>
</dbReference>
<comment type="similarity">
    <text evidence="4">Belongs to the AAA ATPase family.</text>
</comment>
<evidence type="ECO:0000313" key="8">
    <source>
        <dbReference type="Proteomes" id="UP001304340"/>
    </source>
</evidence>
<dbReference type="GO" id="GO:0005524">
    <property type="term" value="F:ATP binding"/>
    <property type="evidence" value="ECO:0007669"/>
    <property type="project" value="UniProtKB-KW"/>
</dbReference>
<dbReference type="FunFam" id="3.40.50.300:FF:001025">
    <property type="entry name" value="ATPase family, AAA domain-containing 2B"/>
    <property type="match status" value="1"/>
</dbReference>
<dbReference type="InterPro" id="IPR003960">
    <property type="entry name" value="ATPase_AAA_CS"/>
</dbReference>
<organism evidence="7 8">
    <name type="scientific">Sanguibacter biliveldensis</name>
    <dbReference type="NCBI Taxonomy" id="3030830"/>
    <lineage>
        <taxon>Bacteria</taxon>
        <taxon>Bacillati</taxon>
        <taxon>Actinomycetota</taxon>
        <taxon>Actinomycetes</taxon>
        <taxon>Micrococcales</taxon>
        <taxon>Sanguibacteraceae</taxon>
        <taxon>Sanguibacter</taxon>
    </lineage>
</organism>